<evidence type="ECO:0000313" key="2">
    <source>
        <dbReference type="Proteomes" id="UP000004986"/>
    </source>
</evidence>
<dbReference type="GO" id="GO:0043138">
    <property type="term" value="F:3'-5' DNA helicase activity"/>
    <property type="evidence" value="ECO:0007669"/>
    <property type="project" value="TreeGrafter"/>
</dbReference>
<dbReference type="Proteomes" id="UP000004986">
    <property type="component" value="Unassembled WGS sequence"/>
</dbReference>
<dbReference type="Gene3D" id="3.40.50.300">
    <property type="entry name" value="P-loop containing nucleotide triphosphate hydrolases"/>
    <property type="match status" value="1"/>
</dbReference>
<gene>
    <name evidence="1" type="ORF">PSYPI_27359</name>
</gene>
<dbReference type="GO" id="GO:0006289">
    <property type="term" value="P:nucleotide-excision repair"/>
    <property type="evidence" value="ECO:0007669"/>
    <property type="project" value="TreeGrafter"/>
</dbReference>
<dbReference type="SUPFAM" id="SSF52540">
    <property type="entry name" value="P-loop containing nucleoside triphosphate hydrolases"/>
    <property type="match status" value="1"/>
</dbReference>
<dbReference type="BioCyc" id="PSYR629263:G11X0-4885-MONOMER"/>
<dbReference type="HOGENOM" id="CLU_1081276_0_0_6"/>
<dbReference type="PANTHER" id="PTHR47957:SF3">
    <property type="entry name" value="ATP-DEPENDENT HELICASE HRQ1"/>
    <property type="match status" value="1"/>
</dbReference>
<keyword evidence="1" id="KW-0347">Helicase</keyword>
<proteinExistence type="predicted"/>
<dbReference type="GO" id="GO:0036297">
    <property type="term" value="P:interstrand cross-link repair"/>
    <property type="evidence" value="ECO:0007669"/>
    <property type="project" value="TreeGrafter"/>
</dbReference>
<keyword evidence="1" id="KW-0547">Nucleotide-binding</keyword>
<reference evidence="1 2" key="1">
    <citation type="journal article" date="2011" name="PLoS Pathog.">
        <title>Dynamic evolution of pathogenicity revealed by sequencing and comparative genomics of 19 Pseudomonas syringae isolates.</title>
        <authorList>
            <person name="Baltrus D.A."/>
            <person name="Nishimura M.T."/>
            <person name="Romanchuk A."/>
            <person name="Chang J.H."/>
            <person name="Mukhtar M.S."/>
            <person name="Cherkis K."/>
            <person name="Roach J."/>
            <person name="Grant S.R."/>
            <person name="Jones C.D."/>
            <person name="Dangl J.L."/>
        </authorList>
    </citation>
    <scope>NUCLEOTIDE SEQUENCE [LARGE SCALE GENOMIC DNA]</scope>
    <source>
        <strain evidence="1 2">1704B</strain>
    </source>
</reference>
<keyword evidence="1" id="KW-0067">ATP-binding</keyword>
<dbReference type="PATRIC" id="fig|629263.4.peg.4428"/>
<accession>F3GFH5</accession>
<dbReference type="InterPro" id="IPR027417">
    <property type="entry name" value="P-loop_NTPase"/>
</dbReference>
<keyword evidence="2" id="KW-1185">Reference proteome</keyword>
<dbReference type="EMBL" id="AEAI01001399">
    <property type="protein sequence ID" value="EGH45825.1"/>
    <property type="molecule type" value="Genomic_DNA"/>
</dbReference>
<comment type="caution">
    <text evidence="1">The sequence shown here is derived from an EMBL/GenBank/DDBJ whole genome shotgun (WGS) entry which is preliminary data.</text>
</comment>
<protein>
    <submittedName>
        <fullName evidence="1">Helicase domain-containing protein</fullName>
    </submittedName>
</protein>
<sequence length="257" mass="28559">MIVINISGITAVAMNNVPPQTANYLQRAGRAGRRGEGRAVALTICRKTPHDQHVFAKPRWPFDTNMIIPAVSLRSPDLVARHVNSYLLSYWLKTVLGREELKSMTIGPFCIEEGGDSLAGRFEAWCTNTAGILPAVIKGIEKLVHRSPLVDMNSETLTRHTAAAMRDVAQSWREDYNNASQELGYFKGCSEKKSAALRALNAQLERITGEYLLSELATRRFLPGYGFPTDIVSFNNIIRQPRTKRENTRAKITAGAT</sequence>
<name>F3GFH5_PSESJ</name>
<dbReference type="PANTHER" id="PTHR47957">
    <property type="entry name" value="ATP-DEPENDENT HELICASE HRQ1"/>
    <property type="match status" value="1"/>
</dbReference>
<keyword evidence="1" id="KW-0378">Hydrolase</keyword>
<organism evidence="1 2">
    <name type="scientific">Pseudomonas syringae pv. pisi str. 1704B</name>
    <dbReference type="NCBI Taxonomy" id="629263"/>
    <lineage>
        <taxon>Bacteria</taxon>
        <taxon>Pseudomonadati</taxon>
        <taxon>Pseudomonadota</taxon>
        <taxon>Gammaproteobacteria</taxon>
        <taxon>Pseudomonadales</taxon>
        <taxon>Pseudomonadaceae</taxon>
        <taxon>Pseudomonas</taxon>
        <taxon>Pseudomonas syringae</taxon>
    </lineage>
</organism>
<dbReference type="AlphaFoldDB" id="F3GFH5"/>
<evidence type="ECO:0000313" key="1">
    <source>
        <dbReference type="EMBL" id="EGH45825.1"/>
    </source>
</evidence>